<dbReference type="PANTHER" id="PTHR43252">
    <property type="entry name" value="TRANSCRIPTIONAL REGULATOR YQJI"/>
    <property type="match status" value="1"/>
</dbReference>
<dbReference type="InterPro" id="IPR036390">
    <property type="entry name" value="WH_DNA-bd_sf"/>
</dbReference>
<dbReference type="Pfam" id="PF10400">
    <property type="entry name" value="Vir_act_alpha_C"/>
    <property type="match status" value="1"/>
</dbReference>
<comment type="caution">
    <text evidence="2">The sequence shown here is derived from an EMBL/GenBank/DDBJ whole genome shotgun (WGS) entry which is preliminary data.</text>
</comment>
<gene>
    <name evidence="2" type="ORF">R2Q92_11810</name>
</gene>
<proteinExistence type="predicted"/>
<reference evidence="2 3" key="1">
    <citation type="submission" date="2023-10" db="EMBL/GenBank/DDBJ databases">
        <title>Microbacterium xanthum sp. nov., isolated from seaweed.</title>
        <authorList>
            <person name="Lee S.D."/>
        </authorList>
    </citation>
    <scope>NUCLEOTIDE SEQUENCE [LARGE SCALE GENOMIC DNA]</scope>
    <source>
        <strain evidence="2 3">KCTC 19124</strain>
    </source>
</reference>
<name>A0ABU5N8Z7_9MICO</name>
<dbReference type="InterPro" id="IPR036388">
    <property type="entry name" value="WH-like_DNA-bd_sf"/>
</dbReference>
<organism evidence="2 3">
    <name type="scientific">Microbacterium aquimaris</name>
    <dbReference type="NCBI Taxonomy" id="459816"/>
    <lineage>
        <taxon>Bacteria</taxon>
        <taxon>Bacillati</taxon>
        <taxon>Actinomycetota</taxon>
        <taxon>Actinomycetes</taxon>
        <taxon>Micrococcales</taxon>
        <taxon>Microbacteriaceae</taxon>
        <taxon>Microbacterium</taxon>
    </lineage>
</organism>
<sequence>MQFLILGMLMLAPMSLYDVHKQFAAGASLFYSASFGSIQRALARLSADGLVSVREEPGSVRGRKVHTATPSGVAAWREWMRTPGEGANPERVMLAKVYLLGLMPAGTQRDEVLDMLRASAAAARAELEAVERVLDAQPVPEGYREIFAYQRATLDYGLRAHRLACEWLDELT</sequence>
<dbReference type="Proteomes" id="UP001291912">
    <property type="component" value="Unassembled WGS sequence"/>
</dbReference>
<keyword evidence="3" id="KW-1185">Reference proteome</keyword>
<accession>A0ABU5N8Z7</accession>
<protein>
    <submittedName>
        <fullName evidence="2">PadR family transcriptional regulator</fullName>
    </submittedName>
</protein>
<dbReference type="SUPFAM" id="SSF46785">
    <property type="entry name" value="Winged helix' DNA-binding domain"/>
    <property type="match status" value="1"/>
</dbReference>
<dbReference type="PANTHER" id="PTHR43252:SF6">
    <property type="entry name" value="NEGATIVE TRANSCRIPTION REGULATOR PADR"/>
    <property type="match status" value="1"/>
</dbReference>
<dbReference type="RefSeq" id="WP_194425272.1">
    <property type="nucleotide sequence ID" value="NZ_BAAAPT010000002.1"/>
</dbReference>
<feature type="domain" description="Transcription regulator PadR C-terminal" evidence="1">
    <location>
        <begin position="95"/>
        <end position="170"/>
    </location>
</feature>
<evidence type="ECO:0000313" key="2">
    <source>
        <dbReference type="EMBL" id="MDZ8162519.1"/>
    </source>
</evidence>
<evidence type="ECO:0000313" key="3">
    <source>
        <dbReference type="Proteomes" id="UP001291912"/>
    </source>
</evidence>
<dbReference type="EMBL" id="JAWJYN010000002">
    <property type="protein sequence ID" value="MDZ8162519.1"/>
    <property type="molecule type" value="Genomic_DNA"/>
</dbReference>
<dbReference type="InterPro" id="IPR018309">
    <property type="entry name" value="Tscrpt_reg_PadR_C"/>
</dbReference>
<dbReference type="Gene3D" id="1.10.10.10">
    <property type="entry name" value="Winged helix-like DNA-binding domain superfamily/Winged helix DNA-binding domain"/>
    <property type="match status" value="1"/>
</dbReference>
<evidence type="ECO:0000259" key="1">
    <source>
        <dbReference type="Pfam" id="PF10400"/>
    </source>
</evidence>